<proteinExistence type="predicted"/>
<dbReference type="GO" id="GO:0022857">
    <property type="term" value="F:transmembrane transporter activity"/>
    <property type="evidence" value="ECO:0007669"/>
    <property type="project" value="InterPro"/>
</dbReference>
<evidence type="ECO:0000256" key="4">
    <source>
        <dbReference type="ARBA" id="ARBA00022989"/>
    </source>
</evidence>
<feature type="transmembrane region" description="Helical" evidence="6">
    <location>
        <begin position="108"/>
        <end position="125"/>
    </location>
</feature>
<organism evidence="8 9">
    <name type="scientific">Psylliodes chrysocephalus</name>
    <dbReference type="NCBI Taxonomy" id="3402493"/>
    <lineage>
        <taxon>Eukaryota</taxon>
        <taxon>Metazoa</taxon>
        <taxon>Ecdysozoa</taxon>
        <taxon>Arthropoda</taxon>
        <taxon>Hexapoda</taxon>
        <taxon>Insecta</taxon>
        <taxon>Pterygota</taxon>
        <taxon>Neoptera</taxon>
        <taxon>Endopterygota</taxon>
        <taxon>Coleoptera</taxon>
        <taxon>Polyphaga</taxon>
        <taxon>Cucujiformia</taxon>
        <taxon>Chrysomeloidea</taxon>
        <taxon>Chrysomelidae</taxon>
        <taxon>Galerucinae</taxon>
        <taxon>Alticini</taxon>
        <taxon>Psylliodes</taxon>
    </lineage>
</organism>
<dbReference type="GO" id="GO:0016020">
    <property type="term" value="C:membrane"/>
    <property type="evidence" value="ECO:0007669"/>
    <property type="project" value="UniProtKB-SubCell"/>
</dbReference>
<feature type="transmembrane region" description="Helical" evidence="6">
    <location>
        <begin position="502"/>
        <end position="521"/>
    </location>
</feature>
<dbReference type="SUPFAM" id="SSF103473">
    <property type="entry name" value="MFS general substrate transporter"/>
    <property type="match status" value="1"/>
</dbReference>
<dbReference type="InterPro" id="IPR020846">
    <property type="entry name" value="MFS_dom"/>
</dbReference>
<feature type="transmembrane region" description="Helical" evidence="6">
    <location>
        <begin position="390"/>
        <end position="408"/>
    </location>
</feature>
<dbReference type="InterPro" id="IPR036259">
    <property type="entry name" value="MFS_trans_sf"/>
</dbReference>
<comment type="subcellular location">
    <subcellularLocation>
        <location evidence="1">Membrane</location>
        <topology evidence="1">Multi-pass membrane protein</topology>
    </subcellularLocation>
</comment>
<gene>
    <name evidence="8" type="ORF">PSYICH_LOCUS10942</name>
</gene>
<dbReference type="Gene3D" id="1.20.1250.20">
    <property type="entry name" value="MFS general substrate transporter like domains"/>
    <property type="match status" value="1"/>
</dbReference>
<keyword evidence="9" id="KW-1185">Reference proteome</keyword>
<feature type="transmembrane region" description="Helical" evidence="6">
    <location>
        <begin position="415"/>
        <end position="433"/>
    </location>
</feature>
<feature type="domain" description="Major facilitator superfamily (MFS) profile" evidence="7">
    <location>
        <begin position="42"/>
        <end position="526"/>
    </location>
</feature>
<feature type="transmembrane region" description="Helical" evidence="6">
    <location>
        <begin position="80"/>
        <end position="99"/>
    </location>
</feature>
<dbReference type="Pfam" id="PF07690">
    <property type="entry name" value="MFS_1"/>
    <property type="match status" value="2"/>
</dbReference>
<reference evidence="8" key="1">
    <citation type="submission" date="2022-01" db="EMBL/GenBank/DDBJ databases">
        <authorList>
            <person name="King R."/>
        </authorList>
    </citation>
    <scope>NUCLEOTIDE SEQUENCE</scope>
</reference>
<sequence>MPAKIKIHSFSKLEAVLIHDAEPADFERAISASGYGKFNVILYIISTAAGWSSVFETTTMSYVFPAAECDLKLTLNDKGWLNAVTYAGMISSAFIWGFLCDTLGRKKLLIIGLLLDGLFLMMAALSQNFILLMVAKFLGGFIINGPFAALTAYLSEFHCAKQRARVQMILGAIFSLGNLILPILALIILPVNMNFNLGILEFHSWNIYLMISSLPALASGIAFIFLPESPKFLMSIGDNEKALDVFKEVYRVNTGFSAESYPIKYLVDETKINNFDISSTTSDVIVAKTTQQFFKEGIHQIKPIFVAPQITKILLVFLLQFMIMMGLNTLRLWLPQIYQAMNDYQFYHNESATLCESLEVFQPKNDGINITKITQCVVNSNNTEVYTNSMLVATTSIIGYITAGTLINSLGKKKLLGILGLISGSMAMTLYFSKTVASTIAFSAMFVTFGSIGINVILAVVVDLIPTSLRTMAVSLTMMFGRFGAALGNLIFPYLLESGCAPPFFSVGSVMIGCAFLAYFLPDTDMKALL</sequence>
<keyword evidence="5 6" id="KW-0472">Membrane</keyword>
<feature type="transmembrane region" description="Helical" evidence="6">
    <location>
        <begin position="131"/>
        <end position="154"/>
    </location>
</feature>
<dbReference type="InterPro" id="IPR011701">
    <property type="entry name" value="MFS"/>
</dbReference>
<dbReference type="FunFam" id="1.20.1250.20:FF:000232">
    <property type="entry name" value="Organic cation/carnitine transporter 7"/>
    <property type="match status" value="1"/>
</dbReference>
<feature type="transmembrane region" description="Helical" evidence="6">
    <location>
        <begin position="474"/>
        <end position="496"/>
    </location>
</feature>
<keyword evidence="3 6" id="KW-0812">Transmembrane</keyword>
<evidence type="ECO:0000256" key="1">
    <source>
        <dbReference type="ARBA" id="ARBA00004141"/>
    </source>
</evidence>
<evidence type="ECO:0000256" key="5">
    <source>
        <dbReference type="ARBA" id="ARBA00023136"/>
    </source>
</evidence>
<evidence type="ECO:0000256" key="2">
    <source>
        <dbReference type="ARBA" id="ARBA00022448"/>
    </source>
</evidence>
<keyword evidence="2" id="KW-0813">Transport</keyword>
<dbReference type="Proteomes" id="UP001153636">
    <property type="component" value="Chromosome 5"/>
</dbReference>
<evidence type="ECO:0000313" key="8">
    <source>
        <dbReference type="EMBL" id="CAH1111066.1"/>
    </source>
</evidence>
<feature type="transmembrane region" description="Helical" evidence="6">
    <location>
        <begin position="38"/>
        <end position="55"/>
    </location>
</feature>
<dbReference type="PANTHER" id="PTHR23511:SF36">
    <property type="entry name" value="EG:BACR7A4.13 PROTEIN-RELATED"/>
    <property type="match status" value="1"/>
</dbReference>
<dbReference type="PROSITE" id="PS50850">
    <property type="entry name" value="MFS"/>
    <property type="match status" value="1"/>
</dbReference>
<evidence type="ECO:0000256" key="6">
    <source>
        <dbReference type="SAM" id="Phobius"/>
    </source>
</evidence>
<feature type="transmembrane region" description="Helical" evidence="6">
    <location>
        <begin position="205"/>
        <end position="226"/>
    </location>
</feature>
<feature type="transmembrane region" description="Helical" evidence="6">
    <location>
        <begin position="439"/>
        <end position="462"/>
    </location>
</feature>
<evidence type="ECO:0000259" key="7">
    <source>
        <dbReference type="PROSITE" id="PS50850"/>
    </source>
</evidence>
<feature type="transmembrane region" description="Helical" evidence="6">
    <location>
        <begin position="313"/>
        <end position="334"/>
    </location>
</feature>
<evidence type="ECO:0000313" key="9">
    <source>
        <dbReference type="Proteomes" id="UP001153636"/>
    </source>
</evidence>
<feature type="transmembrane region" description="Helical" evidence="6">
    <location>
        <begin position="166"/>
        <end position="193"/>
    </location>
</feature>
<evidence type="ECO:0000256" key="3">
    <source>
        <dbReference type="ARBA" id="ARBA00022692"/>
    </source>
</evidence>
<dbReference type="OrthoDB" id="3936150at2759"/>
<dbReference type="AlphaFoldDB" id="A0A9P0GHK3"/>
<accession>A0A9P0GHK3</accession>
<keyword evidence="4 6" id="KW-1133">Transmembrane helix</keyword>
<name>A0A9P0GHK3_9CUCU</name>
<dbReference type="PANTHER" id="PTHR23511">
    <property type="entry name" value="SYNAPTIC VESICLE GLYCOPROTEIN 2"/>
    <property type="match status" value="1"/>
</dbReference>
<protein>
    <recommendedName>
        <fullName evidence="7">Major facilitator superfamily (MFS) profile domain-containing protein</fullName>
    </recommendedName>
</protein>
<dbReference type="EMBL" id="OV651817">
    <property type="protein sequence ID" value="CAH1111066.1"/>
    <property type="molecule type" value="Genomic_DNA"/>
</dbReference>